<feature type="compositionally biased region" description="Basic and acidic residues" evidence="4">
    <location>
        <begin position="543"/>
        <end position="556"/>
    </location>
</feature>
<feature type="compositionally biased region" description="Basic residues" evidence="4">
    <location>
        <begin position="1086"/>
        <end position="1100"/>
    </location>
</feature>
<dbReference type="ExpressionAtlas" id="N1R424">
    <property type="expression patterns" value="baseline"/>
</dbReference>
<sequence length="1100" mass="125236">MVIYLCAAWLLFRQDLHYSWRLLTCPVVLPEEESRGRPAGAMGNTGSTSPASLGKAHVPHLQWKVHDFSALLETGAKSAKSAHFHCSGYKWFLKVTPPMHQKPGAETPYVGLSLKLGRTTLKPGDTVNAVFELSVYNHAKKIYYGRKATHNFDLNNTCSKDECLIPLQKLLKSSAFLVDDSCVFGVKILKIKVCSPEKKAVMVLKKATTLQNLFIQKKGLIKGTYTWTMDNYHELDLKRYVCSPTFEVGGHKWHVGMYPHGCRNITGHISLFLYLESSDKLCDESGKVIFRATILIRMWSLLTPTEARERLVTGSVRWKMVAWDIFNRFGWRSYFGVGAVIGRDIGLLVCKLQLEMYRLNAGTRHGCYMDMFFYWIDNLGFITEENTYRSCIASSLPLWENTDAVSSRISRRIHTVYNCVSHGSTNCEKQLCFSLIRNGNPLSGFGMHETGPHHRVMHPPRWWFGSGPLPVSDEEEDEWEDGDEAEEEEVQGSSKKKAKQHVDQLKRLQEKDPEFFKYLEECDKELLEFNDDDIADDQESDEEPKSVPKEEPKESVKPITMEMVDSWCKGAEDGKIGSIRNGNLMRVYLVNALHMITEMTDDQMIAFTILRVRASAVFLAAFPSLLRKYVKTLLYTWARGRGAMPFISFLFLRDLCVQVGPDCLDTCLKGIYKAYLVNCKLSKSISGSKLQHIQFLGNCVKELYTVDPQSAYQHAFVFIRQLAVILRGALTERGPKTSKDKKQKERNKPTNKQLEKSYQKVYDWQFIFCLELWTGVVCGCSSEENFRPLAYPLTQIIHGVACLVPSARYFPVRIRCVKMLNCIAEATGTFIPVSSLLLDMLEMKELRGRPDGGVGKAVNMFNVKQEACIYSVVDELAKHLAQWSYSVAFIEMSFLPLVQLRNFCKTIKADRFRKEMKDLIHQAEKEGRLSPLSKYVATLHQRAKNRIDSMDETSVIVGAESSTFSKRLWEAQKQQEEHDDSEEPIAFSKNLLAEKKKTKAAKEKNKKRARDDDDVPAEEDVVEDLILSSDEEAEDENDGLGSDEDGSAPVEDDSDEDFVDPDSAWEKQKEKLKKRSKYQPSNKASSKTKRKPHPKKKAKH</sequence>
<dbReference type="PROSITE" id="PS50144">
    <property type="entry name" value="MATH"/>
    <property type="match status" value="2"/>
</dbReference>
<feature type="compositionally biased region" description="Basic and acidic residues" evidence="4">
    <location>
        <begin position="992"/>
        <end position="1003"/>
    </location>
</feature>
<protein>
    <recommendedName>
        <fullName evidence="5">MATH domain-containing protein</fullName>
    </recommendedName>
</protein>
<dbReference type="CDD" id="cd00121">
    <property type="entry name" value="MATH"/>
    <property type="match status" value="2"/>
</dbReference>
<dbReference type="InterPro" id="IPR008974">
    <property type="entry name" value="TRAF-like"/>
</dbReference>
<dbReference type="SUPFAM" id="SSF49599">
    <property type="entry name" value="TRAF domain-like"/>
    <property type="match status" value="2"/>
</dbReference>
<feature type="domain" description="MATH" evidence="5">
    <location>
        <begin position="58"/>
        <end position="188"/>
    </location>
</feature>
<evidence type="ECO:0000259" key="5">
    <source>
        <dbReference type="PROSITE" id="PS50144"/>
    </source>
</evidence>
<comment type="similarity">
    <text evidence="2">Belongs to the NOC2 family.</text>
</comment>
<reference evidence="6" key="1">
    <citation type="submission" date="2015-06" db="UniProtKB">
        <authorList>
            <consortium name="EnsemblPlants"/>
        </authorList>
    </citation>
    <scope>IDENTIFICATION</scope>
</reference>
<evidence type="ECO:0000256" key="2">
    <source>
        <dbReference type="ARBA" id="ARBA00005907"/>
    </source>
</evidence>
<proteinExistence type="inferred from homology"/>
<evidence type="ECO:0000256" key="4">
    <source>
        <dbReference type="SAM" id="MobiDB-lite"/>
    </source>
</evidence>
<dbReference type="GO" id="GO:0030690">
    <property type="term" value="C:Noc1p-Noc2p complex"/>
    <property type="evidence" value="ECO:0007669"/>
    <property type="project" value="TreeGrafter"/>
</dbReference>
<evidence type="ECO:0000313" key="6">
    <source>
        <dbReference type="EnsemblPlants" id="EMT18155"/>
    </source>
</evidence>
<feature type="region of interest" description="Disordered" evidence="4">
    <location>
        <begin position="467"/>
        <end position="500"/>
    </location>
</feature>
<accession>N1R424</accession>
<feature type="compositionally biased region" description="Acidic residues" evidence="4">
    <location>
        <begin position="532"/>
        <end position="542"/>
    </location>
</feature>
<feature type="region of interest" description="Disordered" evidence="4">
    <location>
        <begin position="968"/>
        <end position="1100"/>
    </location>
</feature>
<dbReference type="AlphaFoldDB" id="N1R424"/>
<feature type="region of interest" description="Disordered" evidence="4">
    <location>
        <begin position="532"/>
        <end position="556"/>
    </location>
</feature>
<feature type="domain" description="MATH" evidence="5">
    <location>
        <begin position="222"/>
        <end position="279"/>
    </location>
</feature>
<dbReference type="PANTHER" id="PTHR12687:SF4">
    <property type="entry name" value="NUCLEOLAR COMPLEX PROTEIN 2 HOMOLOG"/>
    <property type="match status" value="1"/>
</dbReference>
<dbReference type="InterPro" id="IPR002083">
    <property type="entry name" value="MATH/TRAF_dom"/>
</dbReference>
<dbReference type="GO" id="GO:0042273">
    <property type="term" value="P:ribosomal large subunit biogenesis"/>
    <property type="evidence" value="ECO:0007669"/>
    <property type="project" value="TreeGrafter"/>
</dbReference>
<dbReference type="PANTHER" id="PTHR12687">
    <property type="entry name" value="NUCLEOLAR COMPLEX 2 AND RAD4-RELATED"/>
    <property type="match status" value="1"/>
</dbReference>
<organism evidence="6">
    <name type="scientific">Aegilops tauschii</name>
    <name type="common">Tausch's goatgrass</name>
    <name type="synonym">Aegilops squarrosa</name>
    <dbReference type="NCBI Taxonomy" id="37682"/>
    <lineage>
        <taxon>Eukaryota</taxon>
        <taxon>Viridiplantae</taxon>
        <taxon>Streptophyta</taxon>
        <taxon>Embryophyta</taxon>
        <taxon>Tracheophyta</taxon>
        <taxon>Spermatophyta</taxon>
        <taxon>Magnoliopsida</taxon>
        <taxon>Liliopsida</taxon>
        <taxon>Poales</taxon>
        <taxon>Poaceae</taxon>
        <taxon>BOP clade</taxon>
        <taxon>Pooideae</taxon>
        <taxon>Triticodae</taxon>
        <taxon>Triticeae</taxon>
        <taxon>Triticinae</taxon>
        <taxon>Aegilops</taxon>
    </lineage>
</organism>
<dbReference type="Pfam" id="PF22486">
    <property type="entry name" value="MATH_2"/>
    <property type="match status" value="2"/>
</dbReference>
<evidence type="ECO:0000256" key="3">
    <source>
        <dbReference type="ARBA" id="ARBA00023242"/>
    </source>
</evidence>
<feature type="compositionally biased region" description="Acidic residues" evidence="4">
    <location>
        <begin position="1012"/>
        <end position="1060"/>
    </location>
</feature>
<dbReference type="EnsemblPlants" id="EMT18155">
    <property type="protein sequence ID" value="EMT18155"/>
    <property type="gene ID" value="F775_03537"/>
</dbReference>
<dbReference type="GO" id="GO:0005730">
    <property type="term" value="C:nucleolus"/>
    <property type="evidence" value="ECO:0007669"/>
    <property type="project" value="TreeGrafter"/>
</dbReference>
<name>N1R424_AEGTA</name>
<feature type="compositionally biased region" description="Acidic residues" evidence="4">
    <location>
        <begin position="472"/>
        <end position="490"/>
    </location>
</feature>
<dbReference type="GO" id="GO:0005654">
    <property type="term" value="C:nucleoplasm"/>
    <property type="evidence" value="ECO:0007669"/>
    <property type="project" value="TreeGrafter"/>
</dbReference>
<keyword evidence="3" id="KW-0539">Nucleus</keyword>
<dbReference type="Gene3D" id="2.60.210.10">
    <property type="entry name" value="Apoptosis, Tumor Necrosis Factor Receptor Associated Protein 2, Chain A"/>
    <property type="match status" value="2"/>
</dbReference>
<dbReference type="GO" id="GO:0030691">
    <property type="term" value="C:Noc2p-Noc3p complex"/>
    <property type="evidence" value="ECO:0007669"/>
    <property type="project" value="TreeGrafter"/>
</dbReference>
<evidence type="ECO:0000256" key="1">
    <source>
        <dbReference type="ARBA" id="ARBA00004123"/>
    </source>
</evidence>
<dbReference type="InterPro" id="IPR005343">
    <property type="entry name" value="Noc2"/>
</dbReference>
<comment type="subcellular location">
    <subcellularLocation>
        <location evidence="1">Nucleus</location>
    </subcellularLocation>
</comment>
<dbReference type="Pfam" id="PF03715">
    <property type="entry name" value="Noc2"/>
    <property type="match status" value="1"/>
</dbReference>